<protein>
    <submittedName>
        <fullName evidence="3">Oidioi.mRNA.OKI2018_I69.XSR.g13894.t1.cds</fullName>
    </submittedName>
</protein>
<dbReference type="Proteomes" id="UP001158576">
    <property type="component" value="Chromosome XSR"/>
</dbReference>
<dbReference type="InterPro" id="IPR011009">
    <property type="entry name" value="Kinase-like_dom_sf"/>
</dbReference>
<dbReference type="SUPFAM" id="SSF56112">
    <property type="entry name" value="Protein kinase-like (PK-like)"/>
    <property type="match status" value="1"/>
</dbReference>
<dbReference type="Gene3D" id="1.10.510.10">
    <property type="entry name" value="Transferase(Phosphotransferase) domain 1"/>
    <property type="match status" value="1"/>
</dbReference>
<evidence type="ECO:0000313" key="3">
    <source>
        <dbReference type="EMBL" id="CAG5094824.1"/>
    </source>
</evidence>
<keyword evidence="1" id="KW-1133">Transmembrane helix</keyword>
<evidence type="ECO:0000256" key="1">
    <source>
        <dbReference type="SAM" id="Phobius"/>
    </source>
</evidence>
<name>A0ABN7S881_OIKDI</name>
<dbReference type="InterPro" id="IPR051681">
    <property type="entry name" value="Ser/Thr_Kinases-Pseudokinases"/>
</dbReference>
<dbReference type="PANTHER" id="PTHR44329">
    <property type="entry name" value="SERINE/THREONINE-PROTEIN KINASE TNNI3K-RELATED"/>
    <property type="match status" value="1"/>
</dbReference>
<dbReference type="EMBL" id="OU015569">
    <property type="protein sequence ID" value="CAG5094824.1"/>
    <property type="molecule type" value="Genomic_DNA"/>
</dbReference>
<feature type="domain" description="Protein kinase" evidence="2">
    <location>
        <begin position="132"/>
        <end position="543"/>
    </location>
</feature>
<keyword evidence="1" id="KW-0812">Transmembrane</keyword>
<gene>
    <name evidence="3" type="ORF">OKIOD_LOCUS5452</name>
</gene>
<sequence length="549" mass="62202">MVRLPDQPFSANKINYLLSPNSGAPQNRSCTFHLRFPFEPENDKLYPFPAREDNGYFIEHIYRSCLHKNYENDQVDDAVAHPFYYCQSVDSCQILDCTNLTVENIMFYYSDIDHFPAQKTTPDRHFICSCDYPFVSAPGERNFTSCKANVEAVWAELNSFNALEKCLIVNQCNTACAQEKNAANLSMNKKLRQICGQVGGPNTFLLWICFFAVSTAVLFVLVAYRRCKSFGFRGSGGHGTDAGATEVTILVDSREEPLLKALKVFEGSIETKAVPYILTKFRDLYSQSSIFGSITSSDVLNGRLPHHFLELDAFLQSHCINQNSYLDDNKVIKLLYDLSWWINELHGSDHGGHNDKWSQEPKTWSIFHGAINPTNIRICIQNNCTYLIVVNFATASDLLNQQTVNNPCYNEDSKLSFHGNYLPPEMITNPEKSEKRCVLSADIYAFACIAWKLLHASVDPACALEDPYDRELKKLKSEVPNSSELSDSQSLKLLFEDRSLRPSLSFARAEQDKIVDLINDCWVEQPALRLTAAQLFHRVNELSRCSSSV</sequence>
<accession>A0ABN7S881</accession>
<organism evidence="3 4">
    <name type="scientific">Oikopleura dioica</name>
    <name type="common">Tunicate</name>
    <dbReference type="NCBI Taxonomy" id="34765"/>
    <lineage>
        <taxon>Eukaryota</taxon>
        <taxon>Metazoa</taxon>
        <taxon>Chordata</taxon>
        <taxon>Tunicata</taxon>
        <taxon>Appendicularia</taxon>
        <taxon>Copelata</taxon>
        <taxon>Oikopleuridae</taxon>
        <taxon>Oikopleura</taxon>
    </lineage>
</organism>
<dbReference type="PROSITE" id="PS50011">
    <property type="entry name" value="PROTEIN_KINASE_DOM"/>
    <property type="match status" value="1"/>
</dbReference>
<dbReference type="InterPro" id="IPR000719">
    <property type="entry name" value="Prot_kinase_dom"/>
</dbReference>
<evidence type="ECO:0000313" key="4">
    <source>
        <dbReference type="Proteomes" id="UP001158576"/>
    </source>
</evidence>
<keyword evidence="1" id="KW-0472">Membrane</keyword>
<proteinExistence type="predicted"/>
<keyword evidence="4" id="KW-1185">Reference proteome</keyword>
<feature type="transmembrane region" description="Helical" evidence="1">
    <location>
        <begin position="204"/>
        <end position="224"/>
    </location>
</feature>
<reference evidence="3 4" key="1">
    <citation type="submission" date="2021-04" db="EMBL/GenBank/DDBJ databases">
        <authorList>
            <person name="Bliznina A."/>
        </authorList>
    </citation>
    <scope>NUCLEOTIDE SEQUENCE [LARGE SCALE GENOMIC DNA]</scope>
</reference>
<evidence type="ECO:0000259" key="2">
    <source>
        <dbReference type="PROSITE" id="PS50011"/>
    </source>
</evidence>